<keyword evidence="4" id="KW-1185">Reference proteome</keyword>
<evidence type="ECO:0000313" key="4">
    <source>
        <dbReference type="Proteomes" id="UP000326554"/>
    </source>
</evidence>
<dbReference type="PANTHER" id="PTHR23150">
    <property type="entry name" value="SULFATASE MODIFYING FACTOR 1, 2"/>
    <property type="match status" value="1"/>
</dbReference>
<organism evidence="3 4">
    <name type="scientific">Histidinibacterium aquaticum</name>
    <dbReference type="NCBI Taxonomy" id="2613962"/>
    <lineage>
        <taxon>Bacteria</taxon>
        <taxon>Pseudomonadati</taxon>
        <taxon>Pseudomonadota</taxon>
        <taxon>Alphaproteobacteria</taxon>
        <taxon>Rhodobacterales</taxon>
        <taxon>Paracoccaceae</taxon>
        <taxon>Histidinibacterium</taxon>
    </lineage>
</organism>
<evidence type="ECO:0000256" key="1">
    <source>
        <dbReference type="SAM" id="SignalP"/>
    </source>
</evidence>
<feature type="chain" id="PRO_5023809749" evidence="1">
    <location>
        <begin position="18"/>
        <end position="272"/>
    </location>
</feature>
<name>A0A5J5GRA0_9RHOB</name>
<evidence type="ECO:0000259" key="2">
    <source>
        <dbReference type="Pfam" id="PF03781"/>
    </source>
</evidence>
<reference evidence="3 4" key="1">
    <citation type="submission" date="2019-09" db="EMBL/GenBank/DDBJ databases">
        <authorList>
            <person name="Park J.-S."/>
            <person name="Choi H.-J."/>
        </authorList>
    </citation>
    <scope>NUCLEOTIDE SEQUENCE [LARGE SCALE GENOMIC DNA]</scope>
    <source>
        <strain evidence="3 4">176SS1-4</strain>
    </source>
</reference>
<evidence type="ECO:0000313" key="3">
    <source>
        <dbReference type="EMBL" id="KAA9010078.1"/>
    </source>
</evidence>
<dbReference type="PANTHER" id="PTHR23150:SF19">
    <property type="entry name" value="FORMYLGLYCINE-GENERATING ENZYME"/>
    <property type="match status" value="1"/>
</dbReference>
<comment type="caution">
    <text evidence="3">The sequence shown here is derived from an EMBL/GenBank/DDBJ whole genome shotgun (WGS) entry which is preliminary data.</text>
</comment>
<dbReference type="Gene3D" id="3.90.1580.10">
    <property type="entry name" value="paralog of FGE (formylglycine-generating enzyme)"/>
    <property type="match status" value="1"/>
</dbReference>
<sequence length="272" mass="29371">MKLASALLLSAALGAVGLGGWEATRTDAFTVRPETVVVPPGSYDWRPSGDWLKDGKPVDPPLIRRDADAPLEIMTYQVSRGDYSACVAARACPETGTDLAQADLPMVQANLSDATAYADWLSDETGETWRLPTDEEWQRAAAERFVDDATIGGDYDTYDPGRWLNAAYARNTKGRWDSVQPVRPPGAFGFNSHGIADLGGNVWEWTTTCQSSGVVSDEGEMTVRTENCIARIVAGQHRALIVDFVRDARAGGCGAGIPPDHLGFRLVRDTPA</sequence>
<dbReference type="SUPFAM" id="SSF56436">
    <property type="entry name" value="C-type lectin-like"/>
    <property type="match status" value="1"/>
</dbReference>
<dbReference type="Proteomes" id="UP000326554">
    <property type="component" value="Unassembled WGS sequence"/>
</dbReference>
<dbReference type="RefSeq" id="WP_150443562.1">
    <property type="nucleotide sequence ID" value="NZ_VYQE01000001.1"/>
</dbReference>
<dbReference type="InterPro" id="IPR051043">
    <property type="entry name" value="Sulfatase_Mod_Factor_Kinase"/>
</dbReference>
<dbReference type="EMBL" id="VYQE01000001">
    <property type="protein sequence ID" value="KAA9010078.1"/>
    <property type="molecule type" value="Genomic_DNA"/>
</dbReference>
<gene>
    <name evidence="3" type="ORF">F3S47_02155</name>
</gene>
<proteinExistence type="predicted"/>
<dbReference type="InterPro" id="IPR016187">
    <property type="entry name" value="CTDL_fold"/>
</dbReference>
<dbReference type="AlphaFoldDB" id="A0A5J5GRA0"/>
<feature type="domain" description="Sulfatase-modifying factor enzyme-like" evidence="2">
    <location>
        <begin position="33"/>
        <end position="268"/>
    </location>
</feature>
<protein>
    <submittedName>
        <fullName evidence="3">Formylglycine-generating enzyme family protein</fullName>
    </submittedName>
</protein>
<dbReference type="Pfam" id="PF03781">
    <property type="entry name" value="FGE-sulfatase"/>
    <property type="match status" value="1"/>
</dbReference>
<dbReference type="InterPro" id="IPR005532">
    <property type="entry name" value="SUMF_dom"/>
</dbReference>
<feature type="signal peptide" evidence="1">
    <location>
        <begin position="1"/>
        <end position="17"/>
    </location>
</feature>
<accession>A0A5J5GRA0</accession>
<keyword evidence="1" id="KW-0732">Signal</keyword>
<dbReference type="InterPro" id="IPR042095">
    <property type="entry name" value="SUMF_sf"/>
</dbReference>
<dbReference type="GO" id="GO:0120147">
    <property type="term" value="F:formylglycine-generating oxidase activity"/>
    <property type="evidence" value="ECO:0007669"/>
    <property type="project" value="TreeGrafter"/>
</dbReference>